<comment type="caution">
    <text evidence="2">The sequence shown here is derived from an EMBL/GenBank/DDBJ whole genome shotgun (WGS) entry which is preliminary data.</text>
</comment>
<sequence>MPRPLPLDALATVPEEVPLPSNQPIQLSTADSKITRRPNPPDMPTDAPPERPVELMDHAGQGRHAHLRVIRGPKTIKINHSQPLRVRRRSPQPHSDPTRLLQNHDKSLQAP</sequence>
<feature type="region of interest" description="Disordered" evidence="1">
    <location>
        <begin position="1"/>
        <end position="51"/>
    </location>
</feature>
<dbReference type="Proteomes" id="UP000637628">
    <property type="component" value="Unassembled WGS sequence"/>
</dbReference>
<evidence type="ECO:0000256" key="1">
    <source>
        <dbReference type="SAM" id="MobiDB-lite"/>
    </source>
</evidence>
<dbReference type="EMBL" id="BOML01000043">
    <property type="protein sequence ID" value="GIE04330.1"/>
    <property type="molecule type" value="Genomic_DNA"/>
</dbReference>
<proteinExistence type="predicted"/>
<accession>A0ABQ3Z3E8</accession>
<reference evidence="2 3" key="1">
    <citation type="submission" date="2021-01" db="EMBL/GenBank/DDBJ databases">
        <title>Whole genome shotgun sequence of Actinoplanes durhamensis NBRC 14914.</title>
        <authorList>
            <person name="Komaki H."/>
            <person name="Tamura T."/>
        </authorList>
    </citation>
    <scope>NUCLEOTIDE SEQUENCE [LARGE SCALE GENOMIC DNA]</scope>
    <source>
        <strain evidence="2 3">NBRC 14914</strain>
    </source>
</reference>
<organism evidence="2 3">
    <name type="scientific">Paractinoplanes durhamensis</name>
    <dbReference type="NCBI Taxonomy" id="113563"/>
    <lineage>
        <taxon>Bacteria</taxon>
        <taxon>Bacillati</taxon>
        <taxon>Actinomycetota</taxon>
        <taxon>Actinomycetes</taxon>
        <taxon>Micromonosporales</taxon>
        <taxon>Micromonosporaceae</taxon>
        <taxon>Paractinoplanes</taxon>
    </lineage>
</organism>
<feature type="compositionally biased region" description="Pro residues" evidence="1">
    <location>
        <begin position="38"/>
        <end position="47"/>
    </location>
</feature>
<protein>
    <submittedName>
        <fullName evidence="2">Uncharacterized protein</fullName>
    </submittedName>
</protein>
<keyword evidence="3" id="KW-1185">Reference proteome</keyword>
<gene>
    <name evidence="2" type="ORF">Adu01nite_56800</name>
</gene>
<feature type="compositionally biased region" description="Basic and acidic residues" evidence="1">
    <location>
        <begin position="102"/>
        <end position="111"/>
    </location>
</feature>
<evidence type="ECO:0000313" key="3">
    <source>
        <dbReference type="Proteomes" id="UP000637628"/>
    </source>
</evidence>
<feature type="compositionally biased region" description="Polar residues" evidence="1">
    <location>
        <begin position="20"/>
        <end position="32"/>
    </location>
</feature>
<name>A0ABQ3Z3E8_9ACTN</name>
<feature type="region of interest" description="Disordered" evidence="1">
    <location>
        <begin position="74"/>
        <end position="111"/>
    </location>
</feature>
<evidence type="ECO:0000313" key="2">
    <source>
        <dbReference type="EMBL" id="GIE04330.1"/>
    </source>
</evidence>